<evidence type="ECO:0000256" key="1">
    <source>
        <dbReference type="SAM" id="SignalP"/>
    </source>
</evidence>
<name>A0A918J868_9ACTN</name>
<dbReference type="AlphaFoldDB" id="A0A918J868"/>
<sequence length="111" mass="11771">MRHSVRFAVAAAVAASLTGSLMAVSADSAVAAGSKLVDDFNGDGYRDLAIGMPENYDPAMGEAERETASAPPWRALKPRSLSRACWINSLSCSLRSLPTRWNGCPRSTIAD</sequence>
<keyword evidence="3" id="KW-1185">Reference proteome</keyword>
<evidence type="ECO:0000313" key="3">
    <source>
        <dbReference type="Proteomes" id="UP000620224"/>
    </source>
</evidence>
<proteinExistence type="predicted"/>
<protein>
    <submittedName>
        <fullName evidence="2">Uncharacterized protein</fullName>
    </submittedName>
</protein>
<gene>
    <name evidence="2" type="ORF">GCM10010503_39430</name>
</gene>
<dbReference type="Proteomes" id="UP000620224">
    <property type="component" value="Unassembled WGS sequence"/>
</dbReference>
<reference evidence="2" key="1">
    <citation type="journal article" date="2014" name="Int. J. Syst. Evol. Microbiol.">
        <title>Complete genome sequence of Corynebacterium casei LMG S-19264T (=DSM 44701T), isolated from a smear-ripened cheese.</title>
        <authorList>
            <consortium name="US DOE Joint Genome Institute (JGI-PGF)"/>
            <person name="Walter F."/>
            <person name="Albersmeier A."/>
            <person name="Kalinowski J."/>
            <person name="Ruckert C."/>
        </authorList>
    </citation>
    <scope>NUCLEOTIDE SEQUENCE</scope>
    <source>
        <strain evidence="2">JCM 4490</strain>
    </source>
</reference>
<comment type="caution">
    <text evidence="2">The sequence shown here is derived from an EMBL/GenBank/DDBJ whole genome shotgun (WGS) entry which is preliminary data.</text>
</comment>
<dbReference type="EMBL" id="BMUE01000008">
    <property type="protein sequence ID" value="GGW58478.1"/>
    <property type="molecule type" value="Genomic_DNA"/>
</dbReference>
<feature type="signal peptide" evidence="1">
    <location>
        <begin position="1"/>
        <end position="25"/>
    </location>
</feature>
<dbReference type="Pfam" id="PF01839">
    <property type="entry name" value="FG-GAP"/>
    <property type="match status" value="1"/>
</dbReference>
<keyword evidence="1" id="KW-0732">Signal</keyword>
<accession>A0A918J868</accession>
<reference evidence="2" key="2">
    <citation type="submission" date="2020-09" db="EMBL/GenBank/DDBJ databases">
        <authorList>
            <person name="Sun Q."/>
            <person name="Ohkuma M."/>
        </authorList>
    </citation>
    <scope>NUCLEOTIDE SEQUENCE</scope>
    <source>
        <strain evidence="2">JCM 4490</strain>
    </source>
</reference>
<feature type="chain" id="PRO_5038810259" evidence="1">
    <location>
        <begin position="26"/>
        <end position="111"/>
    </location>
</feature>
<evidence type="ECO:0000313" key="2">
    <source>
        <dbReference type="EMBL" id="GGW58478.1"/>
    </source>
</evidence>
<organism evidence="2 3">
    <name type="scientific">Streptomyces lucensis JCM 4490</name>
    <dbReference type="NCBI Taxonomy" id="1306176"/>
    <lineage>
        <taxon>Bacteria</taxon>
        <taxon>Bacillati</taxon>
        <taxon>Actinomycetota</taxon>
        <taxon>Actinomycetes</taxon>
        <taxon>Kitasatosporales</taxon>
        <taxon>Streptomycetaceae</taxon>
        <taxon>Streptomyces</taxon>
    </lineage>
</organism>
<dbReference type="InterPro" id="IPR013517">
    <property type="entry name" value="FG-GAP"/>
</dbReference>